<dbReference type="AlphaFoldDB" id="A0A1C5JDL7"/>
<dbReference type="OrthoDB" id="5187995at2"/>
<dbReference type="EMBL" id="LT607754">
    <property type="protein sequence ID" value="SCG68391.1"/>
    <property type="molecule type" value="Genomic_DNA"/>
</dbReference>
<protein>
    <submittedName>
        <fullName evidence="2">Uncharacterized protein</fullName>
    </submittedName>
</protein>
<keyword evidence="1" id="KW-1133">Transmembrane helix</keyword>
<dbReference type="Proteomes" id="UP000198221">
    <property type="component" value="Chromosome I"/>
</dbReference>
<organism evidence="2 3">
    <name type="scientific">Micromonospora inositola</name>
    <dbReference type="NCBI Taxonomy" id="47865"/>
    <lineage>
        <taxon>Bacteria</taxon>
        <taxon>Bacillati</taxon>
        <taxon>Actinomycetota</taxon>
        <taxon>Actinomycetes</taxon>
        <taxon>Micromonosporales</taxon>
        <taxon>Micromonosporaceae</taxon>
        <taxon>Micromonospora</taxon>
    </lineage>
</organism>
<keyword evidence="1" id="KW-0812">Transmembrane</keyword>
<dbReference type="NCBIfam" id="NF038403">
    <property type="entry name" value="perm_prefix_1"/>
    <property type="match status" value="1"/>
</dbReference>
<keyword evidence="3" id="KW-1185">Reference proteome</keyword>
<keyword evidence="1" id="KW-0472">Membrane</keyword>
<dbReference type="InterPro" id="IPR047928">
    <property type="entry name" value="Perm_prefix_1"/>
</dbReference>
<reference evidence="3" key="1">
    <citation type="submission" date="2016-06" db="EMBL/GenBank/DDBJ databases">
        <authorList>
            <person name="Varghese N."/>
            <person name="Submissions Spin"/>
        </authorList>
    </citation>
    <scope>NUCLEOTIDE SEQUENCE [LARGE SCALE GENOMIC DNA]</scope>
    <source>
        <strain evidence="3">DSM 43819</strain>
    </source>
</reference>
<evidence type="ECO:0000256" key="1">
    <source>
        <dbReference type="SAM" id="Phobius"/>
    </source>
</evidence>
<feature type="transmembrane region" description="Helical" evidence="1">
    <location>
        <begin position="227"/>
        <end position="249"/>
    </location>
</feature>
<dbReference type="RefSeq" id="WP_089014002.1">
    <property type="nucleotide sequence ID" value="NZ_LT607754.1"/>
</dbReference>
<evidence type="ECO:0000313" key="3">
    <source>
        <dbReference type="Proteomes" id="UP000198221"/>
    </source>
</evidence>
<proteinExistence type="predicted"/>
<evidence type="ECO:0000313" key="2">
    <source>
        <dbReference type="EMBL" id="SCG68391.1"/>
    </source>
</evidence>
<feature type="transmembrane region" description="Helical" evidence="1">
    <location>
        <begin position="160"/>
        <end position="178"/>
    </location>
</feature>
<accession>A0A1C5JDL7</accession>
<name>A0A1C5JDL7_9ACTN</name>
<sequence length="256" mass="26033">MNDSPIDAYLDRLFDRLAGTGAAGRRALVEAEDHLRSAAAQAVAEGTDRAEAERLAVARFGDATDIAARLRRAHTSTADVLRRAFTGAWLLGAVGLLAIGVSGLLAEALGRLFGPHLVAGDAAGVTYTAARCADFLRLSPGAPTCARAAELHHWGEVVEYRVAAGLLGLLALALYVAVRRRGPLRGPRWAPPAGPLALVATTVFGLAAALLALPVLARAAFGDPAGIGADLSAGVVAAALTVAAAVVGLRRTGTAG</sequence>
<gene>
    <name evidence="2" type="ORF">GA0070613_4446</name>
</gene>
<feature type="transmembrane region" description="Helical" evidence="1">
    <location>
        <begin position="198"/>
        <end position="221"/>
    </location>
</feature>
<feature type="transmembrane region" description="Helical" evidence="1">
    <location>
        <begin position="88"/>
        <end position="106"/>
    </location>
</feature>